<feature type="transmembrane region" description="Helical" evidence="1">
    <location>
        <begin position="227"/>
        <end position="249"/>
    </location>
</feature>
<feature type="transmembrane region" description="Helical" evidence="1">
    <location>
        <begin position="526"/>
        <end position="545"/>
    </location>
</feature>
<keyword evidence="1" id="KW-1133">Transmembrane helix</keyword>
<dbReference type="AlphaFoldDB" id="A0AAE1PAP4"/>
<dbReference type="PANTHER" id="PTHR43243">
    <property type="entry name" value="INNER MEMBRANE TRANSPORTER YGJI-RELATED"/>
    <property type="match status" value="1"/>
</dbReference>
<dbReference type="GO" id="GO:0005886">
    <property type="term" value="C:plasma membrane"/>
    <property type="evidence" value="ECO:0007669"/>
    <property type="project" value="TreeGrafter"/>
</dbReference>
<keyword evidence="1" id="KW-0472">Membrane</keyword>
<dbReference type="PANTHER" id="PTHR43243:SF20">
    <property type="entry name" value="CATIONIC AMINO ACID TRANSPORTER 3"/>
    <property type="match status" value="1"/>
</dbReference>
<organism evidence="2 3">
    <name type="scientific">Petrolisthes manimaculis</name>
    <dbReference type="NCBI Taxonomy" id="1843537"/>
    <lineage>
        <taxon>Eukaryota</taxon>
        <taxon>Metazoa</taxon>
        <taxon>Ecdysozoa</taxon>
        <taxon>Arthropoda</taxon>
        <taxon>Crustacea</taxon>
        <taxon>Multicrustacea</taxon>
        <taxon>Malacostraca</taxon>
        <taxon>Eumalacostraca</taxon>
        <taxon>Eucarida</taxon>
        <taxon>Decapoda</taxon>
        <taxon>Pleocyemata</taxon>
        <taxon>Anomura</taxon>
        <taxon>Galatheoidea</taxon>
        <taxon>Porcellanidae</taxon>
        <taxon>Petrolisthes</taxon>
    </lineage>
</organism>
<dbReference type="EMBL" id="JAWZYT010002540">
    <property type="protein sequence ID" value="KAK4303727.1"/>
    <property type="molecule type" value="Genomic_DNA"/>
</dbReference>
<comment type="caution">
    <text evidence="2">The sequence shown here is derived from an EMBL/GenBank/DDBJ whole genome shotgun (WGS) entry which is preliminary data.</text>
</comment>
<dbReference type="GO" id="GO:0015171">
    <property type="term" value="F:amino acid transmembrane transporter activity"/>
    <property type="evidence" value="ECO:0007669"/>
    <property type="project" value="TreeGrafter"/>
</dbReference>
<dbReference type="Proteomes" id="UP001292094">
    <property type="component" value="Unassembled WGS sequence"/>
</dbReference>
<feature type="transmembrane region" description="Helical" evidence="1">
    <location>
        <begin position="189"/>
        <end position="206"/>
    </location>
</feature>
<feature type="transmembrane region" description="Helical" evidence="1">
    <location>
        <begin position="467"/>
        <end position="489"/>
    </location>
</feature>
<keyword evidence="1" id="KW-0812">Transmembrane</keyword>
<feature type="transmembrane region" description="Helical" evidence="1">
    <location>
        <begin position="273"/>
        <end position="298"/>
    </location>
</feature>
<proteinExistence type="predicted"/>
<name>A0AAE1PAP4_9EUCA</name>
<evidence type="ECO:0000313" key="3">
    <source>
        <dbReference type="Proteomes" id="UP001292094"/>
    </source>
</evidence>
<reference evidence="2" key="1">
    <citation type="submission" date="2023-11" db="EMBL/GenBank/DDBJ databases">
        <title>Genome assemblies of two species of porcelain crab, Petrolisthes cinctipes and Petrolisthes manimaculis (Anomura: Porcellanidae).</title>
        <authorList>
            <person name="Angst P."/>
        </authorList>
    </citation>
    <scope>NUCLEOTIDE SEQUENCE</scope>
    <source>
        <strain evidence="2">PB745_02</strain>
        <tissue evidence="2">Gill</tissue>
    </source>
</reference>
<evidence type="ECO:0000256" key="1">
    <source>
        <dbReference type="SAM" id="Phobius"/>
    </source>
</evidence>
<gene>
    <name evidence="2" type="ORF">Pmani_024287</name>
</gene>
<feature type="transmembrane region" description="Helical" evidence="1">
    <location>
        <begin position="441"/>
        <end position="461"/>
    </location>
</feature>
<feature type="transmembrane region" description="Helical" evidence="1">
    <location>
        <begin position="122"/>
        <end position="139"/>
    </location>
</feature>
<feature type="transmembrane region" description="Helical" evidence="1">
    <location>
        <begin position="146"/>
        <end position="169"/>
    </location>
</feature>
<feature type="transmembrane region" description="Helical" evidence="1">
    <location>
        <begin position="344"/>
        <end position="366"/>
    </location>
</feature>
<dbReference type="Gene3D" id="1.20.1740.10">
    <property type="entry name" value="Amino acid/polyamine transporter I"/>
    <property type="match status" value="1"/>
</dbReference>
<keyword evidence="3" id="KW-1185">Reference proteome</keyword>
<evidence type="ECO:0000313" key="2">
    <source>
        <dbReference type="EMBL" id="KAK4303727.1"/>
    </source>
</evidence>
<accession>A0AAE1PAP4</accession>
<feature type="transmembrane region" description="Helical" evidence="1">
    <location>
        <begin position="65"/>
        <end position="85"/>
    </location>
</feature>
<protein>
    <submittedName>
        <fullName evidence="2">Uncharacterized protein</fullName>
    </submittedName>
</protein>
<sequence>MFLISGHHHHHHPVHTLPWAGAACRELYEGVVDVGVGVGVGVGGGETGVLETGVVTQVYSTLGELPAVLVASTLLLDLILIPAIAARGGSEYVAWTTNFSLSGPSLPSRLQDTRYLAPHPDLLAALFFLPATIMVLAGTKIACRAGVGVGVSVGVVVLTAASCTACFSSDLQAWTSGLQNVFSHDLQQASTYVVGGAAVVTVGVGGGQHGGLLTGECYRSRTLAARLGVGVGVAAILLLLPVALAFTLAQPGPTFTATLAHLLPQESAEGMQVLMGVGGVVGLWAGAVGGLLCGSRLVHNLGWDGLVPRGLGKVSRLTATPWPATLLCGTAAALIAALCPSQLLLRAAGSGGLSCGVAGAAAVLAYRYQPKITHRRPPDREYWMDLAAPSCSGHNDTLQHPTLDEDDMCRVAVQWKGGTCKSSLVEPPSPPTWTSWGTSRFLVMTFIINCVAGAAVVRWARHLHIGMWAWAGVALCVGGCVVCGVGLWLQPCHPKPRHIQVDTNPVLPLLTLMSNLVLLLHLPQTALVAACGVWAAAVGAWLLWGRTESTEAALRRALLTHPVHSDLL</sequence>